<dbReference type="SUPFAM" id="SSF48403">
    <property type="entry name" value="Ankyrin repeat"/>
    <property type="match status" value="1"/>
</dbReference>
<dbReference type="STRING" id="400727.A0A2T7PWQ9"/>
<sequence length="306" mass="33918">MFRDNSLASSNDTEVDDGCKSTSSSEGEYNVSEFDIPNFGAIAGWDPQPPASLQYMCLVPLNLGHMKYGTSENKQTEHTGKLKVSITHRQQRLRDFKKGKMIGRNMLDEKKLHKAASSNEYDTVVELLEEGVDPSCYDGKKRTALHFAASQGYELIVKVLLDKGANPNMKDILGNTPMHLAAITGHVPVVTLLLKAGTDIKSVDRYGRTPLHLAKSRLKGLSDNRTYSSSQLKEEVKQVCEMMRTYLHLSGNEDDTEQVEQLCRQLEATTTREEVDVVNSLLADFTSLTLQKDEEAGTSQSSLVAT</sequence>
<dbReference type="PROSITE" id="PS50297">
    <property type="entry name" value="ANK_REP_REGION"/>
    <property type="match status" value="2"/>
</dbReference>
<keyword evidence="1" id="KW-0040">ANK repeat</keyword>
<dbReference type="InterPro" id="IPR039323">
    <property type="entry name" value="ANKRD_45/46/60"/>
</dbReference>
<feature type="region of interest" description="Disordered" evidence="2">
    <location>
        <begin position="1"/>
        <end position="28"/>
    </location>
</feature>
<dbReference type="Gene3D" id="1.25.40.20">
    <property type="entry name" value="Ankyrin repeat-containing domain"/>
    <property type="match status" value="2"/>
</dbReference>
<evidence type="ECO:0000256" key="1">
    <source>
        <dbReference type="PROSITE-ProRule" id="PRU00023"/>
    </source>
</evidence>
<dbReference type="Proteomes" id="UP000245119">
    <property type="component" value="Linkage Group LG1"/>
</dbReference>
<dbReference type="PANTHER" id="PTHR22677">
    <property type="entry name" value="ANKYRIN REPEAT DOMAIN-CONTAINING PROTEIN 60"/>
    <property type="match status" value="1"/>
</dbReference>
<proteinExistence type="predicted"/>
<reference evidence="3 4" key="1">
    <citation type="submission" date="2018-04" db="EMBL/GenBank/DDBJ databases">
        <title>The genome of golden apple snail Pomacea canaliculata provides insight into stress tolerance and invasive adaptation.</title>
        <authorList>
            <person name="Liu C."/>
            <person name="Liu B."/>
            <person name="Ren Y."/>
            <person name="Zhang Y."/>
            <person name="Wang H."/>
            <person name="Li S."/>
            <person name="Jiang F."/>
            <person name="Yin L."/>
            <person name="Zhang G."/>
            <person name="Qian W."/>
            <person name="Fan W."/>
        </authorList>
    </citation>
    <scope>NUCLEOTIDE SEQUENCE [LARGE SCALE GENOMIC DNA]</scope>
    <source>
        <strain evidence="3">SZHN2017</strain>
        <tissue evidence="3">Muscle</tissue>
    </source>
</reference>
<dbReference type="Pfam" id="PF12796">
    <property type="entry name" value="Ank_2"/>
    <property type="match status" value="1"/>
</dbReference>
<dbReference type="SMART" id="SM00248">
    <property type="entry name" value="ANK"/>
    <property type="match status" value="3"/>
</dbReference>
<organism evidence="3 4">
    <name type="scientific">Pomacea canaliculata</name>
    <name type="common">Golden apple snail</name>
    <dbReference type="NCBI Taxonomy" id="400727"/>
    <lineage>
        <taxon>Eukaryota</taxon>
        <taxon>Metazoa</taxon>
        <taxon>Spiralia</taxon>
        <taxon>Lophotrochozoa</taxon>
        <taxon>Mollusca</taxon>
        <taxon>Gastropoda</taxon>
        <taxon>Caenogastropoda</taxon>
        <taxon>Architaenioglossa</taxon>
        <taxon>Ampullarioidea</taxon>
        <taxon>Ampullariidae</taxon>
        <taxon>Pomacea</taxon>
    </lineage>
</organism>
<dbReference type="InterPro" id="IPR002110">
    <property type="entry name" value="Ankyrin_rpt"/>
</dbReference>
<evidence type="ECO:0000313" key="4">
    <source>
        <dbReference type="Proteomes" id="UP000245119"/>
    </source>
</evidence>
<evidence type="ECO:0000256" key="2">
    <source>
        <dbReference type="SAM" id="MobiDB-lite"/>
    </source>
</evidence>
<dbReference type="EMBL" id="PZQS01000001">
    <property type="protein sequence ID" value="PVD37871.1"/>
    <property type="molecule type" value="Genomic_DNA"/>
</dbReference>
<dbReference type="InterPro" id="IPR036770">
    <property type="entry name" value="Ankyrin_rpt-contain_sf"/>
</dbReference>
<accession>A0A2T7PWQ9</accession>
<dbReference type="AlphaFoldDB" id="A0A2T7PWQ9"/>
<dbReference type="PANTHER" id="PTHR22677:SF4">
    <property type="entry name" value="USHER SYNDROME TYPE-1G PROTEIN-LIKE PROTEIN"/>
    <property type="match status" value="1"/>
</dbReference>
<dbReference type="OrthoDB" id="6279784at2759"/>
<dbReference type="OMA" id="NTHELDR"/>
<comment type="caution">
    <text evidence="3">The sequence shown here is derived from an EMBL/GenBank/DDBJ whole genome shotgun (WGS) entry which is preliminary data.</text>
</comment>
<evidence type="ECO:0000313" key="3">
    <source>
        <dbReference type="EMBL" id="PVD37871.1"/>
    </source>
</evidence>
<dbReference type="PROSITE" id="PS50088">
    <property type="entry name" value="ANK_REPEAT"/>
    <property type="match status" value="2"/>
</dbReference>
<feature type="compositionally biased region" description="Polar residues" evidence="2">
    <location>
        <begin position="1"/>
        <end position="12"/>
    </location>
</feature>
<protein>
    <submittedName>
        <fullName evidence="3">Uncharacterized protein</fullName>
    </submittedName>
</protein>
<keyword evidence="4" id="KW-1185">Reference proteome</keyword>
<gene>
    <name evidence="3" type="ORF">C0Q70_00473</name>
</gene>
<feature type="repeat" description="ANK" evidence="1">
    <location>
        <begin position="173"/>
        <end position="205"/>
    </location>
</feature>
<name>A0A2T7PWQ9_POMCA</name>
<feature type="repeat" description="ANK" evidence="1">
    <location>
        <begin position="140"/>
        <end position="172"/>
    </location>
</feature>